<evidence type="ECO:0000313" key="2">
    <source>
        <dbReference type="EMBL" id="EJK56690.1"/>
    </source>
</evidence>
<keyword evidence="3" id="KW-1185">Reference proteome</keyword>
<proteinExistence type="predicted"/>
<organism evidence="2 3">
    <name type="scientific">Thalassiosira oceanica</name>
    <name type="common">Marine diatom</name>
    <dbReference type="NCBI Taxonomy" id="159749"/>
    <lineage>
        <taxon>Eukaryota</taxon>
        <taxon>Sar</taxon>
        <taxon>Stramenopiles</taxon>
        <taxon>Ochrophyta</taxon>
        <taxon>Bacillariophyta</taxon>
        <taxon>Coscinodiscophyceae</taxon>
        <taxon>Thalassiosirophycidae</taxon>
        <taxon>Thalassiosirales</taxon>
        <taxon>Thalassiosiraceae</taxon>
        <taxon>Thalassiosira</taxon>
    </lineage>
</organism>
<name>K0RUS7_THAOC</name>
<evidence type="ECO:0000256" key="1">
    <source>
        <dbReference type="SAM" id="MobiDB-lite"/>
    </source>
</evidence>
<dbReference type="EMBL" id="AGNL01030801">
    <property type="protein sequence ID" value="EJK56690.1"/>
    <property type="molecule type" value="Genomic_DNA"/>
</dbReference>
<feature type="region of interest" description="Disordered" evidence="1">
    <location>
        <begin position="88"/>
        <end position="107"/>
    </location>
</feature>
<accession>K0RUS7</accession>
<comment type="caution">
    <text evidence="2">The sequence shown here is derived from an EMBL/GenBank/DDBJ whole genome shotgun (WGS) entry which is preliminary data.</text>
</comment>
<protein>
    <submittedName>
        <fullName evidence="2">Uncharacterized protein</fullName>
    </submittedName>
</protein>
<evidence type="ECO:0000313" key="3">
    <source>
        <dbReference type="Proteomes" id="UP000266841"/>
    </source>
</evidence>
<reference evidence="2 3" key="1">
    <citation type="journal article" date="2012" name="Genome Biol.">
        <title>Genome and low-iron response of an oceanic diatom adapted to chronic iron limitation.</title>
        <authorList>
            <person name="Lommer M."/>
            <person name="Specht M."/>
            <person name="Roy A.S."/>
            <person name="Kraemer L."/>
            <person name="Andreson R."/>
            <person name="Gutowska M.A."/>
            <person name="Wolf J."/>
            <person name="Bergner S.V."/>
            <person name="Schilhabel M.B."/>
            <person name="Klostermeier U.C."/>
            <person name="Beiko R.G."/>
            <person name="Rosenstiel P."/>
            <person name="Hippler M."/>
            <person name="Laroche J."/>
        </authorList>
    </citation>
    <scope>NUCLEOTIDE SEQUENCE [LARGE SCALE GENOMIC DNA]</scope>
    <source>
        <strain evidence="2 3">CCMP1005</strain>
    </source>
</reference>
<gene>
    <name evidence="2" type="ORF">THAOC_23374</name>
</gene>
<dbReference type="AlphaFoldDB" id="K0RUS7"/>
<dbReference type="Proteomes" id="UP000266841">
    <property type="component" value="Unassembled WGS sequence"/>
</dbReference>
<sequence>MKSAQKRPQHISSEHETCSPILHGEPMLCPFPVDYDVISRSTTFIVGMAGYGHVSTDSSPVAPPHRQIPVCERRRTASVAFWSTANGIGAADGQRSRPGGRNCKGSPNDIAEVSAQAMRRDAAPSGPGFWSASLMRPLIVSFEAPPDRRA</sequence>